<evidence type="ECO:0000259" key="2">
    <source>
        <dbReference type="Pfam" id="PF25077"/>
    </source>
</evidence>
<evidence type="ECO:0000313" key="4">
    <source>
        <dbReference type="Proteomes" id="UP000199614"/>
    </source>
</evidence>
<dbReference type="SUPFAM" id="SSF56300">
    <property type="entry name" value="Metallo-dependent phosphatases"/>
    <property type="match status" value="1"/>
</dbReference>
<dbReference type="Pfam" id="PF25077">
    <property type="entry name" value="DUF7800"/>
    <property type="match status" value="1"/>
</dbReference>
<dbReference type="PANTHER" id="PTHR37031">
    <property type="entry name" value="METALLOPHOSPHATASE BINDING DOMAIN PROTEIN"/>
    <property type="match status" value="1"/>
</dbReference>
<dbReference type="InterPro" id="IPR056702">
    <property type="entry name" value="DUF7800"/>
</dbReference>
<sequence length="576" mass="64338">MTLLLGPVLRHVDETSALVWVQTDRRCTVEVLGCATDTFEVAGLHYAVVVVTGLEPDTRTPYEVHLDGERAWPRPGSPFPPSVIATRGPSTERHQKILFGSCRYVKLADPREARRYGLDALDAYATRMTSRPPEEWPSVLLLLGDQVYADELTPQTRRRIARRADRHPDWPDDEVVGFEEYSGLYRDSWSDPEVRWMMSTVPTAMIFDDHDIRDDWNTSGVWREQIARLPWWRDRVRAGLVAYWVYQHLGNLTPAELAADTDWQAVRSQDGDAWPLLAERADRWDAETGAGADRHKDERFTFCWELGRTRLIVIDSRNGRIVESAPRKMVSDAEFDWITERALAPGEIDHLVLGTPIPWLLPQVISDLQAGVERAGHRPGRIGRAAEFLRQEADLEHWPAFGHSFARMAELVRAVGRPRDGRAAPATVSIVSGDVHHSYAATADVHSGPDGDVAGGDAAGGVGDTARVHQLTCSPVHNTVPGFMRVLFRLSWSRALARFSRLWLRGTRAAGRAGVSWERTAGPLFGNLIATLQLDDRRAAVRFERPRTASTLDTTAEVVLTAQAPTPRAPVTANPH</sequence>
<dbReference type="InterPro" id="IPR038607">
    <property type="entry name" value="PhoD-like_sf"/>
</dbReference>
<feature type="domain" description="PhoD-like phosphatase metallophosphatase" evidence="1">
    <location>
        <begin position="136"/>
        <end position="248"/>
    </location>
</feature>
<reference evidence="3 4" key="1">
    <citation type="submission" date="2016-10" db="EMBL/GenBank/DDBJ databases">
        <authorList>
            <person name="de Groot N.N."/>
        </authorList>
    </citation>
    <scope>NUCLEOTIDE SEQUENCE [LARGE SCALE GENOMIC DNA]</scope>
    <source>
        <strain evidence="3 4">CGMCC 4.1877</strain>
    </source>
</reference>
<dbReference type="CDD" id="cd07389">
    <property type="entry name" value="MPP_PhoD"/>
    <property type="match status" value="1"/>
</dbReference>
<dbReference type="RefSeq" id="WP_093342511.1">
    <property type="nucleotide sequence ID" value="NZ_FOUY01000012.1"/>
</dbReference>
<name>A0A1I4XXV1_PSUAM</name>
<dbReference type="PANTHER" id="PTHR37031:SF2">
    <property type="entry name" value="PHOD-LIKE PHOSPHATASE METALLOPHOSPHATASE DOMAIN-CONTAINING PROTEIN"/>
    <property type="match status" value="1"/>
</dbReference>
<organism evidence="3 4">
    <name type="scientific">Pseudonocardia ammonioxydans</name>
    <dbReference type="NCBI Taxonomy" id="260086"/>
    <lineage>
        <taxon>Bacteria</taxon>
        <taxon>Bacillati</taxon>
        <taxon>Actinomycetota</taxon>
        <taxon>Actinomycetes</taxon>
        <taxon>Pseudonocardiales</taxon>
        <taxon>Pseudonocardiaceae</taxon>
        <taxon>Pseudonocardia</taxon>
    </lineage>
</organism>
<proteinExistence type="predicted"/>
<feature type="domain" description="DUF7800" evidence="2">
    <location>
        <begin position="2"/>
        <end position="84"/>
    </location>
</feature>
<dbReference type="Gene3D" id="3.60.21.70">
    <property type="entry name" value="PhoD-like phosphatase"/>
    <property type="match status" value="1"/>
</dbReference>
<accession>A0A1I4XXV1</accession>
<dbReference type="InterPro" id="IPR018946">
    <property type="entry name" value="PhoD-like_MPP"/>
</dbReference>
<dbReference type="STRING" id="260086.SAMN05216207_101258"/>
<protein>
    <submittedName>
        <fullName evidence="3">PhoD-like phosphatase</fullName>
    </submittedName>
</protein>
<gene>
    <name evidence="3" type="ORF">SAMN05216207_101258</name>
</gene>
<dbReference type="OrthoDB" id="9795624at2"/>
<dbReference type="AlphaFoldDB" id="A0A1I4XXV1"/>
<dbReference type="Proteomes" id="UP000199614">
    <property type="component" value="Unassembled WGS sequence"/>
</dbReference>
<evidence type="ECO:0000313" key="3">
    <source>
        <dbReference type="EMBL" id="SFN30674.1"/>
    </source>
</evidence>
<keyword evidence="4" id="KW-1185">Reference proteome</keyword>
<dbReference type="Pfam" id="PF09423">
    <property type="entry name" value="PhoD"/>
    <property type="match status" value="1"/>
</dbReference>
<dbReference type="InterPro" id="IPR029052">
    <property type="entry name" value="Metallo-depent_PP-like"/>
</dbReference>
<dbReference type="EMBL" id="FOUY01000012">
    <property type="protein sequence ID" value="SFN30674.1"/>
    <property type="molecule type" value="Genomic_DNA"/>
</dbReference>
<evidence type="ECO:0000259" key="1">
    <source>
        <dbReference type="Pfam" id="PF09423"/>
    </source>
</evidence>